<dbReference type="AlphaFoldDB" id="A0A6C0ATY7"/>
<dbReference type="EMBL" id="MN738751">
    <property type="protein sequence ID" value="QHS83252.1"/>
    <property type="molecule type" value="Genomic_DNA"/>
</dbReference>
<evidence type="ECO:0000313" key="1">
    <source>
        <dbReference type="EMBL" id="QHS83252.1"/>
    </source>
</evidence>
<reference evidence="1" key="1">
    <citation type="journal article" date="2020" name="Nature">
        <title>Giant virus diversity and host interactions through global metagenomics.</title>
        <authorList>
            <person name="Schulz F."/>
            <person name="Roux S."/>
            <person name="Paez-Espino D."/>
            <person name="Jungbluth S."/>
            <person name="Walsh D.A."/>
            <person name="Denef V.J."/>
            <person name="McMahon K.D."/>
            <person name="Konstantinidis K.T."/>
            <person name="Eloe-Fadrosh E.A."/>
            <person name="Kyrpides N.C."/>
            <person name="Woyke T."/>
        </authorList>
    </citation>
    <scope>NUCLEOTIDE SEQUENCE</scope>
    <source>
        <strain evidence="1">GVMAG-S-ERX555943-30</strain>
    </source>
</reference>
<dbReference type="SUPFAM" id="SSF46565">
    <property type="entry name" value="Chaperone J-domain"/>
    <property type="match status" value="1"/>
</dbReference>
<proteinExistence type="predicted"/>
<sequence length="298" mass="35513">MESHNLNIHMYSLREVLDLFHLSTTITEEDLKRAKKQVLMTHPDKSKLSAEYFFFFKKAFEIVVRLYEQQQKEYQEVKHKDYEADSLYQTDKSINKQVSKNLQDMSKSQFGKQFNSLFEENMSKKIDESRNDWFKSDEPTYEVQKNVNQNSMGEALQNVRTNQNAIVRYNGIQVLNSKTGADSLYEDENDEVYAECDPFSKLKFDDLRKVHKDQTIFSVSEKDYENVPKYNSMDHYVRARDSQPMDPLEKQEAEQLLANQNNQYRERILQKEYESLLETKKYEEKNKSVLSKFLRIMN</sequence>
<evidence type="ECO:0008006" key="2">
    <source>
        <dbReference type="Google" id="ProtNLM"/>
    </source>
</evidence>
<protein>
    <recommendedName>
        <fullName evidence="2">J domain-containing protein</fullName>
    </recommendedName>
</protein>
<accession>A0A6C0ATY7</accession>
<organism evidence="1">
    <name type="scientific">viral metagenome</name>
    <dbReference type="NCBI Taxonomy" id="1070528"/>
    <lineage>
        <taxon>unclassified sequences</taxon>
        <taxon>metagenomes</taxon>
        <taxon>organismal metagenomes</taxon>
    </lineage>
</organism>
<name>A0A6C0ATY7_9ZZZZ</name>
<dbReference type="InterPro" id="IPR036869">
    <property type="entry name" value="J_dom_sf"/>
</dbReference>